<feature type="domain" description="ABC transporter" evidence="7">
    <location>
        <begin position="5"/>
        <end position="232"/>
    </location>
</feature>
<dbReference type="PANTHER" id="PTHR42734:SF5">
    <property type="entry name" value="IRON TRANSPORT SYSTEM ATP-BINDING PROTEIN HI_0361-RELATED"/>
    <property type="match status" value="1"/>
</dbReference>
<gene>
    <name evidence="8" type="ORF">CAter282_3365</name>
</gene>
<evidence type="ECO:0000313" key="8">
    <source>
        <dbReference type="EMBL" id="AMP11058.1"/>
    </source>
</evidence>
<dbReference type="Proteomes" id="UP000071778">
    <property type="component" value="Chromosome"/>
</dbReference>
<evidence type="ECO:0000256" key="3">
    <source>
        <dbReference type="ARBA" id="ARBA00022475"/>
    </source>
</evidence>
<evidence type="ECO:0000256" key="6">
    <source>
        <dbReference type="SAM" id="MobiDB-lite"/>
    </source>
</evidence>
<dbReference type="SUPFAM" id="SSF52540">
    <property type="entry name" value="P-loop containing nucleoside triphosphate hydrolases"/>
    <property type="match status" value="1"/>
</dbReference>
<dbReference type="InterPro" id="IPR050153">
    <property type="entry name" value="Metal_Ion_Import_ABC"/>
</dbReference>
<dbReference type="PROSITE" id="PS00211">
    <property type="entry name" value="ABC_TRANSPORTER_1"/>
    <property type="match status" value="1"/>
</dbReference>
<feature type="region of interest" description="Disordered" evidence="6">
    <location>
        <begin position="226"/>
        <end position="247"/>
    </location>
</feature>
<keyword evidence="3" id="KW-0472">Membrane</keyword>
<dbReference type="GO" id="GO:0016887">
    <property type="term" value="F:ATP hydrolysis activity"/>
    <property type="evidence" value="ECO:0007669"/>
    <property type="project" value="InterPro"/>
</dbReference>
<dbReference type="PANTHER" id="PTHR42734">
    <property type="entry name" value="METAL TRANSPORT SYSTEM ATP-BINDING PROTEIN TM_0124-RELATED"/>
    <property type="match status" value="1"/>
</dbReference>
<keyword evidence="2" id="KW-0813">Transport</keyword>
<evidence type="ECO:0000256" key="1">
    <source>
        <dbReference type="ARBA" id="ARBA00005417"/>
    </source>
</evidence>
<dbReference type="InterPro" id="IPR003593">
    <property type="entry name" value="AAA+_ATPase"/>
</dbReference>
<evidence type="ECO:0000256" key="4">
    <source>
        <dbReference type="ARBA" id="ARBA00022741"/>
    </source>
</evidence>
<evidence type="ECO:0000313" key="9">
    <source>
        <dbReference type="Proteomes" id="UP000071778"/>
    </source>
</evidence>
<proteinExistence type="inferred from homology"/>
<dbReference type="InterPro" id="IPR017871">
    <property type="entry name" value="ABC_transporter-like_CS"/>
</dbReference>
<protein>
    <submittedName>
        <fullName evidence="8">ABC transporter family protein</fullName>
    </submittedName>
</protein>
<keyword evidence="9" id="KW-1185">Reference proteome</keyword>
<dbReference type="SMART" id="SM00382">
    <property type="entry name" value="AAA"/>
    <property type="match status" value="1"/>
</dbReference>
<dbReference type="GO" id="GO:0005524">
    <property type="term" value="F:ATP binding"/>
    <property type="evidence" value="ECO:0007669"/>
    <property type="project" value="UniProtKB-KW"/>
</dbReference>
<name>A0A127PTV4_9BURK</name>
<dbReference type="InterPro" id="IPR027417">
    <property type="entry name" value="P-loop_NTPase"/>
</dbReference>
<accession>A0A127PTV4</accession>
<dbReference type="Gene3D" id="3.40.50.300">
    <property type="entry name" value="P-loop containing nucleotide triphosphate hydrolases"/>
    <property type="match status" value="1"/>
</dbReference>
<reference evidence="8 9" key="1">
    <citation type="submission" date="2015-11" db="EMBL/GenBank/DDBJ databases">
        <title>Exploring the genomic traits of fungus-feeding bacterial genus Collimonas.</title>
        <authorList>
            <person name="Song C."/>
            <person name="Schmidt R."/>
            <person name="de Jager V."/>
            <person name="Krzyzanowska D."/>
            <person name="Jongedijk E."/>
            <person name="Cankar K."/>
            <person name="Beekwilder J."/>
            <person name="van Veen A."/>
            <person name="de Boer W."/>
            <person name="van Veen J.A."/>
            <person name="Garbeva P."/>
        </authorList>
    </citation>
    <scope>NUCLEOTIDE SEQUENCE [LARGE SCALE GENOMIC DNA]</scope>
    <source>
        <strain evidence="8 9">Ter282</strain>
    </source>
</reference>
<evidence type="ECO:0000259" key="7">
    <source>
        <dbReference type="PROSITE" id="PS50893"/>
    </source>
</evidence>
<dbReference type="RefSeq" id="WP_061534151.1">
    <property type="nucleotide sequence ID" value="NZ_CP013233.1"/>
</dbReference>
<evidence type="ECO:0000256" key="5">
    <source>
        <dbReference type="ARBA" id="ARBA00022840"/>
    </source>
</evidence>
<dbReference type="PATRIC" id="fig|279058.17.peg.3660"/>
<dbReference type="OrthoDB" id="9806726at2"/>
<dbReference type="EMBL" id="CP013235">
    <property type="protein sequence ID" value="AMP11058.1"/>
    <property type="molecule type" value="Genomic_DNA"/>
</dbReference>
<comment type="similarity">
    <text evidence="1">Belongs to the ABC transporter superfamily.</text>
</comment>
<keyword evidence="5" id="KW-0067">ATP-binding</keyword>
<sequence length="247" mass="27082">MNPAIALHDLTVAYRRHPALHHISGRFEHGTLTAVVGPNGAGKSTLLKSLLGLVRIDSGEVEVNVARKRIAYLPQQAEIDRSFPISVLDCVFLGYWQKQGVFGGISQAMAARARDALLAVGLHGFEGRAVGSLSAGQFQRVLFARILVQDAELILLDEPFNAVDAKTTEDLLAIIHAWHVQQRTVIAVLHDHEQVRRHFPQALLLARRLVAWGDTAQVLTESHLHQAKHMPEATDPHAAPCQAKEAV</sequence>
<evidence type="ECO:0000256" key="2">
    <source>
        <dbReference type="ARBA" id="ARBA00022448"/>
    </source>
</evidence>
<dbReference type="Pfam" id="PF00005">
    <property type="entry name" value="ABC_tran"/>
    <property type="match status" value="1"/>
</dbReference>
<keyword evidence="3" id="KW-1003">Cell membrane</keyword>
<dbReference type="InterPro" id="IPR003439">
    <property type="entry name" value="ABC_transporter-like_ATP-bd"/>
</dbReference>
<organism evidence="8 9">
    <name type="scientific">Collimonas arenae</name>
    <dbReference type="NCBI Taxonomy" id="279058"/>
    <lineage>
        <taxon>Bacteria</taxon>
        <taxon>Pseudomonadati</taxon>
        <taxon>Pseudomonadota</taxon>
        <taxon>Betaproteobacteria</taxon>
        <taxon>Burkholderiales</taxon>
        <taxon>Oxalobacteraceae</taxon>
        <taxon>Collimonas</taxon>
    </lineage>
</organism>
<dbReference type="AlphaFoldDB" id="A0A127PTV4"/>
<dbReference type="CDD" id="cd03235">
    <property type="entry name" value="ABC_Metallic_Cations"/>
    <property type="match status" value="1"/>
</dbReference>
<dbReference type="PROSITE" id="PS50893">
    <property type="entry name" value="ABC_TRANSPORTER_2"/>
    <property type="match status" value="1"/>
</dbReference>
<keyword evidence="4" id="KW-0547">Nucleotide-binding</keyword>